<comment type="caution">
    <text evidence="1">The sequence shown here is derived from an EMBL/GenBank/DDBJ whole genome shotgun (WGS) entry which is preliminary data.</text>
</comment>
<sequence>MRRNRTVYKIIIDNEKGITSIRKDELLTEMIEQLEDLTHDVDYLIRLLENKEEHLVKF</sequence>
<gene>
    <name evidence="1" type="ORF">EDD60_1493</name>
</gene>
<keyword evidence="2" id="KW-1185">Reference proteome</keyword>
<proteinExistence type="predicted"/>
<evidence type="ECO:0000313" key="2">
    <source>
        <dbReference type="Proteomes" id="UP000295515"/>
    </source>
</evidence>
<evidence type="ECO:0000313" key="1">
    <source>
        <dbReference type="EMBL" id="TCV89699.1"/>
    </source>
</evidence>
<protein>
    <submittedName>
        <fullName evidence="1">Uncharacterized protein</fullName>
    </submittedName>
</protein>
<accession>A0A4V2W2X1</accession>
<dbReference type="GeneID" id="98916980"/>
<reference evidence="1 2" key="1">
    <citation type="submission" date="2019-03" db="EMBL/GenBank/DDBJ databases">
        <title>Genomic Encyclopedia of Type Strains, Phase IV (KMG-IV): sequencing the most valuable type-strain genomes for metagenomic binning, comparative biology and taxonomic classification.</title>
        <authorList>
            <person name="Goeker M."/>
        </authorList>
    </citation>
    <scope>NUCLEOTIDE SEQUENCE [LARGE SCALE GENOMIC DNA]</scope>
    <source>
        <strain evidence="1 2">DSM 29487</strain>
    </source>
</reference>
<dbReference type="RefSeq" id="WP_165973164.1">
    <property type="nucleotide sequence ID" value="NZ_JANKBF010000042.1"/>
</dbReference>
<organism evidence="1 2">
    <name type="scientific">Longibaculum muris</name>
    <dbReference type="NCBI Taxonomy" id="1796628"/>
    <lineage>
        <taxon>Bacteria</taxon>
        <taxon>Bacillati</taxon>
        <taxon>Bacillota</taxon>
        <taxon>Erysipelotrichia</taxon>
        <taxon>Erysipelotrichales</taxon>
        <taxon>Coprobacillaceae</taxon>
        <taxon>Longibaculum</taxon>
    </lineage>
</organism>
<name>A0A4V2W2X1_9FIRM</name>
<dbReference type="EMBL" id="SMCQ01000049">
    <property type="protein sequence ID" value="TCV89699.1"/>
    <property type="molecule type" value="Genomic_DNA"/>
</dbReference>
<dbReference type="AlphaFoldDB" id="A0A4V2W2X1"/>
<dbReference type="Proteomes" id="UP000295515">
    <property type="component" value="Unassembled WGS sequence"/>
</dbReference>